<accession>A0ABQ8T111</accession>
<keyword evidence="8" id="KW-1185">Reference proteome</keyword>
<proteinExistence type="inferred from homology"/>
<evidence type="ECO:0000256" key="4">
    <source>
        <dbReference type="ARBA" id="ARBA00035393"/>
    </source>
</evidence>
<dbReference type="InterPro" id="IPR019438">
    <property type="entry name" value="Q_salvage"/>
</dbReference>
<evidence type="ECO:0000256" key="3">
    <source>
        <dbReference type="ARBA" id="ARBA00035306"/>
    </source>
</evidence>
<organism evidence="7 8">
    <name type="scientific">Periplaneta americana</name>
    <name type="common">American cockroach</name>
    <name type="synonym">Blatta americana</name>
    <dbReference type="NCBI Taxonomy" id="6978"/>
    <lineage>
        <taxon>Eukaryota</taxon>
        <taxon>Metazoa</taxon>
        <taxon>Ecdysozoa</taxon>
        <taxon>Arthropoda</taxon>
        <taxon>Hexapoda</taxon>
        <taxon>Insecta</taxon>
        <taxon>Pterygota</taxon>
        <taxon>Neoptera</taxon>
        <taxon>Polyneoptera</taxon>
        <taxon>Dictyoptera</taxon>
        <taxon>Blattodea</taxon>
        <taxon>Blattoidea</taxon>
        <taxon>Blattidae</taxon>
        <taxon>Blattinae</taxon>
        <taxon>Periplaneta</taxon>
    </lineage>
</organism>
<keyword evidence="1 6" id="KW-0378">Hydrolase</keyword>
<dbReference type="Pfam" id="PF10343">
    <property type="entry name" value="Q_salvage"/>
    <property type="match status" value="1"/>
</dbReference>
<evidence type="ECO:0000313" key="7">
    <source>
        <dbReference type="EMBL" id="KAJ4439681.1"/>
    </source>
</evidence>
<protein>
    <recommendedName>
        <fullName evidence="3 6">Queuosine 5'-phosphate N-glycosylase/hydrolase</fullName>
        <ecNumber evidence="6">3.2.2.-</ecNumber>
    </recommendedName>
    <alternativeName>
        <fullName evidence="4 6">Queuosine-nucleotide N-glycosylase/hydrolase</fullName>
    </alternativeName>
</protein>
<comment type="similarity">
    <text evidence="2 6">Belongs to the QNG1 protein family.</text>
</comment>
<gene>
    <name evidence="7" type="ORF">ANN_07809</name>
</gene>
<evidence type="ECO:0000256" key="1">
    <source>
        <dbReference type="ARBA" id="ARBA00022801"/>
    </source>
</evidence>
<comment type="caution">
    <text evidence="7">The sequence shown here is derived from an EMBL/GenBank/DDBJ whole genome shotgun (WGS) entry which is preliminary data.</text>
</comment>
<evidence type="ECO:0000313" key="8">
    <source>
        <dbReference type="Proteomes" id="UP001148838"/>
    </source>
</evidence>
<sequence>MEVSRSRKLTPSWNIHIQQFDFSKVFFSRSNMSVLSPKKSGEFITKNAKNVFIEESGIKKLAHEIAEELKSKELSIDGFSQHELHPQKADEAAVDWIFFADTLNFCFWSADKDHKSWEVSWNGKTYTGYFAFCAAIKKALENGIPITSPKFYSQVTSEQLEKILRSDNPNAKVTLLEDRVACLHQTGKKLIEKYKGSFVECIKECSNSAQSLLKLIVQEFPCFCDEATFHGQRVAIYKRAQILIGDIWACFRGQGLGHFTDIDTITMFADYRIPQVMIHFGAMKYSDELMALLKSDTFLENGSENEVEIRGCSIEVVEQVADEVRKILQSQGHSDLTVNAILIDHFLWDYRRKHAEELESIPFHKTLSIYY</sequence>
<evidence type="ECO:0000256" key="6">
    <source>
        <dbReference type="RuleBase" id="RU365002"/>
    </source>
</evidence>
<evidence type="ECO:0000256" key="2">
    <source>
        <dbReference type="ARBA" id="ARBA00035119"/>
    </source>
</evidence>
<dbReference type="EC" id="3.2.2.-" evidence="6"/>
<evidence type="ECO:0000256" key="5">
    <source>
        <dbReference type="ARBA" id="ARBA00048204"/>
    </source>
</evidence>
<dbReference type="Proteomes" id="UP001148838">
    <property type="component" value="Unassembled WGS sequence"/>
</dbReference>
<name>A0ABQ8T111_PERAM</name>
<reference evidence="7 8" key="1">
    <citation type="journal article" date="2022" name="Allergy">
        <title>Genome assembly and annotation of Periplaneta americana reveal a comprehensive cockroach allergen profile.</title>
        <authorList>
            <person name="Wang L."/>
            <person name="Xiong Q."/>
            <person name="Saelim N."/>
            <person name="Wang L."/>
            <person name="Nong W."/>
            <person name="Wan A.T."/>
            <person name="Shi M."/>
            <person name="Liu X."/>
            <person name="Cao Q."/>
            <person name="Hui J.H.L."/>
            <person name="Sookrung N."/>
            <person name="Leung T.F."/>
            <person name="Tungtrongchitr A."/>
            <person name="Tsui S.K.W."/>
        </authorList>
    </citation>
    <scope>NUCLEOTIDE SEQUENCE [LARGE SCALE GENOMIC DNA]</scope>
    <source>
        <strain evidence="7">PWHHKU_190912</strain>
    </source>
</reference>
<comment type="function">
    <text evidence="6">Catalyzes the hydrolysis of queuosine 5'-phosphate, releasing the nucleobase queuine (q). Is required for salvage of queuine from exogenous queuosine (Q) that is imported and then converted to queuosine 5'-phosphate intracellularly.</text>
</comment>
<dbReference type="EMBL" id="JAJSOF020000017">
    <property type="protein sequence ID" value="KAJ4439681.1"/>
    <property type="molecule type" value="Genomic_DNA"/>
</dbReference>
<dbReference type="PANTHER" id="PTHR21314:SF0">
    <property type="entry name" value="QUEUOSINE 5'-PHOSPHATE N-GLYCOSYLASE_HYDROLASE"/>
    <property type="match status" value="1"/>
</dbReference>
<dbReference type="PANTHER" id="PTHR21314">
    <property type="entry name" value="QUEUOSINE 5'-PHOSPHATE N-GLYCOSYLASE_HYDROLASE-RELATED"/>
    <property type="match status" value="1"/>
</dbReference>
<comment type="catalytic activity">
    <reaction evidence="5 6">
        <text>queuosine 5'-phosphate + H2O = queuine + D-ribose 5-phosphate</text>
        <dbReference type="Rhea" id="RHEA:75387"/>
        <dbReference type="ChEBI" id="CHEBI:15377"/>
        <dbReference type="ChEBI" id="CHEBI:17433"/>
        <dbReference type="ChEBI" id="CHEBI:78346"/>
        <dbReference type="ChEBI" id="CHEBI:194371"/>
    </reaction>
    <physiologicalReaction direction="left-to-right" evidence="5 6">
        <dbReference type="Rhea" id="RHEA:75388"/>
    </physiologicalReaction>
</comment>